<sequence length="121" mass="13079">MSPSAAPIYLSVERAMEFIGDANGVLTLLKTLQQTLSTDLPLIVDLLNKDDVLGASRVLHQLKGFTPVFCVDSLVERVVAVEQLSKHGEAAQVRAAYAVLAPQLEQLRSEVAQHLALNTSN</sequence>
<dbReference type="SUPFAM" id="SSF47226">
    <property type="entry name" value="Histidine-containing phosphotransfer domain, HPT domain"/>
    <property type="match status" value="1"/>
</dbReference>
<name>A0ABT6X2I6_9BURK</name>
<dbReference type="Pfam" id="PF01627">
    <property type="entry name" value="Hpt"/>
    <property type="match status" value="1"/>
</dbReference>
<evidence type="ECO:0000256" key="1">
    <source>
        <dbReference type="ARBA" id="ARBA00023012"/>
    </source>
</evidence>
<dbReference type="Gene3D" id="1.20.120.160">
    <property type="entry name" value="HPT domain"/>
    <property type="match status" value="1"/>
</dbReference>
<dbReference type="Proteomes" id="UP001431902">
    <property type="component" value="Unassembled WGS sequence"/>
</dbReference>
<accession>A0ABT6X2I6</accession>
<dbReference type="EMBL" id="JASGBH010000001">
    <property type="protein sequence ID" value="MDI9232329.1"/>
    <property type="molecule type" value="Genomic_DNA"/>
</dbReference>
<dbReference type="InterPro" id="IPR036641">
    <property type="entry name" value="HPT_dom_sf"/>
</dbReference>
<organism evidence="3 4">
    <name type="scientific">Limnohabitans lacus</name>
    <dbReference type="NCBI Taxonomy" id="3045173"/>
    <lineage>
        <taxon>Bacteria</taxon>
        <taxon>Pseudomonadati</taxon>
        <taxon>Pseudomonadota</taxon>
        <taxon>Betaproteobacteria</taxon>
        <taxon>Burkholderiales</taxon>
        <taxon>Comamonadaceae</taxon>
        <taxon>Limnohabitans</taxon>
    </lineage>
</organism>
<evidence type="ECO:0000313" key="3">
    <source>
        <dbReference type="EMBL" id="MDI9232329.1"/>
    </source>
</evidence>
<keyword evidence="4" id="KW-1185">Reference proteome</keyword>
<proteinExistence type="predicted"/>
<dbReference type="RefSeq" id="WP_283222747.1">
    <property type="nucleotide sequence ID" value="NZ_JASGBH010000001.1"/>
</dbReference>
<reference evidence="3" key="1">
    <citation type="submission" date="2023-05" db="EMBL/GenBank/DDBJ databases">
        <title>Limnohabitans sp. strain HM2-2 Genome sequencing and assembly.</title>
        <authorList>
            <person name="Jung Y."/>
        </authorList>
    </citation>
    <scope>NUCLEOTIDE SEQUENCE</scope>
    <source>
        <strain evidence="3">HM2-2</strain>
    </source>
</reference>
<dbReference type="InterPro" id="IPR008207">
    <property type="entry name" value="Sig_transdc_His_kin_Hpt_dom"/>
</dbReference>
<keyword evidence="1" id="KW-0902">Two-component regulatory system</keyword>
<evidence type="ECO:0000259" key="2">
    <source>
        <dbReference type="Pfam" id="PF01627"/>
    </source>
</evidence>
<comment type="caution">
    <text evidence="3">The sequence shown here is derived from an EMBL/GenBank/DDBJ whole genome shotgun (WGS) entry which is preliminary data.</text>
</comment>
<protein>
    <submittedName>
        <fullName evidence="3">Hpt domain-containing protein</fullName>
    </submittedName>
</protein>
<evidence type="ECO:0000313" key="4">
    <source>
        <dbReference type="Proteomes" id="UP001431902"/>
    </source>
</evidence>
<feature type="domain" description="HPt" evidence="2">
    <location>
        <begin position="28"/>
        <end position="109"/>
    </location>
</feature>
<gene>
    <name evidence="3" type="ORF">QLQ16_00595</name>
</gene>